<feature type="DNA-binding region" description="H-T-H motif" evidence="2">
    <location>
        <begin position="64"/>
        <end position="83"/>
    </location>
</feature>
<feature type="region of interest" description="Disordered" evidence="3">
    <location>
        <begin position="1"/>
        <end position="41"/>
    </location>
</feature>
<dbReference type="Pfam" id="PF00440">
    <property type="entry name" value="TetR_N"/>
    <property type="match status" value="1"/>
</dbReference>
<feature type="domain" description="HTH tetR-type" evidence="4">
    <location>
        <begin position="41"/>
        <end position="101"/>
    </location>
</feature>
<evidence type="ECO:0000256" key="1">
    <source>
        <dbReference type="ARBA" id="ARBA00023125"/>
    </source>
</evidence>
<evidence type="ECO:0000313" key="6">
    <source>
        <dbReference type="Proteomes" id="UP001361239"/>
    </source>
</evidence>
<dbReference type="EMBL" id="JBBHJZ010000006">
    <property type="protein sequence ID" value="MEJ5979258.1"/>
    <property type="molecule type" value="Genomic_DNA"/>
</dbReference>
<dbReference type="PROSITE" id="PS50977">
    <property type="entry name" value="HTH_TETR_2"/>
    <property type="match status" value="1"/>
</dbReference>
<name>A0ABU8S1L5_9SPHN</name>
<sequence length="226" mass="24987">MTATKAGPAAKRGTTQSNLSDTKSHSRGRPAPSRASDPRHVRSAAALRDALLRLLELKPFDEITVREISTEAGINNATFFRHYADKKSFFDRIATEEIDRLVAVSLPFGHSLDGYIVLCEYVARNRTLWAALLTGGAGAAMRERYIRVSREVAAKYEGVKSWLPHDLSIICSTALIVETLSWWLSVPADDHSPKEIAKILDGLVNGSVTRPATATRPRTRKPHRND</sequence>
<accession>A0ABU8S1L5</accession>
<comment type="caution">
    <text evidence="5">The sequence shown here is derived from an EMBL/GenBank/DDBJ whole genome shotgun (WGS) entry which is preliminary data.</text>
</comment>
<keyword evidence="1 2" id="KW-0238">DNA-binding</keyword>
<evidence type="ECO:0000313" key="5">
    <source>
        <dbReference type="EMBL" id="MEJ5979258.1"/>
    </source>
</evidence>
<organism evidence="5 6">
    <name type="scientific">Novosphingobium anseongense</name>
    <dbReference type="NCBI Taxonomy" id="3133436"/>
    <lineage>
        <taxon>Bacteria</taxon>
        <taxon>Pseudomonadati</taxon>
        <taxon>Pseudomonadota</taxon>
        <taxon>Alphaproteobacteria</taxon>
        <taxon>Sphingomonadales</taxon>
        <taxon>Sphingomonadaceae</taxon>
        <taxon>Novosphingobium</taxon>
    </lineage>
</organism>
<reference evidence="5 6" key="1">
    <citation type="submission" date="2024-03" db="EMBL/GenBank/DDBJ databases">
        <authorList>
            <person name="Jo J.-H."/>
        </authorList>
    </citation>
    <scope>NUCLEOTIDE SEQUENCE [LARGE SCALE GENOMIC DNA]</scope>
    <source>
        <strain evidence="5 6">PS1R-30</strain>
    </source>
</reference>
<dbReference type="Proteomes" id="UP001361239">
    <property type="component" value="Unassembled WGS sequence"/>
</dbReference>
<dbReference type="PANTHER" id="PTHR43479:SF11">
    <property type="entry name" value="ACREF_ENVCD OPERON REPRESSOR-RELATED"/>
    <property type="match status" value="1"/>
</dbReference>
<evidence type="ECO:0000256" key="2">
    <source>
        <dbReference type="PROSITE-ProRule" id="PRU00335"/>
    </source>
</evidence>
<dbReference type="InterPro" id="IPR009057">
    <property type="entry name" value="Homeodomain-like_sf"/>
</dbReference>
<keyword evidence="6" id="KW-1185">Reference proteome</keyword>
<dbReference type="InterPro" id="IPR050624">
    <property type="entry name" value="HTH-type_Tx_Regulator"/>
</dbReference>
<evidence type="ECO:0000259" key="4">
    <source>
        <dbReference type="PROSITE" id="PS50977"/>
    </source>
</evidence>
<gene>
    <name evidence="5" type="ORF">WG901_21575</name>
</gene>
<dbReference type="RefSeq" id="WP_339589196.1">
    <property type="nucleotide sequence ID" value="NZ_JBBHJZ010000006.1"/>
</dbReference>
<protein>
    <submittedName>
        <fullName evidence="5">TetR/AcrR family transcriptional regulator</fullName>
    </submittedName>
</protein>
<dbReference type="Gene3D" id="1.10.357.10">
    <property type="entry name" value="Tetracycline Repressor, domain 2"/>
    <property type="match status" value="1"/>
</dbReference>
<dbReference type="InterPro" id="IPR001647">
    <property type="entry name" value="HTH_TetR"/>
</dbReference>
<dbReference type="SUPFAM" id="SSF46689">
    <property type="entry name" value="Homeodomain-like"/>
    <property type="match status" value="1"/>
</dbReference>
<evidence type="ECO:0000256" key="3">
    <source>
        <dbReference type="SAM" id="MobiDB-lite"/>
    </source>
</evidence>
<dbReference type="PANTHER" id="PTHR43479">
    <property type="entry name" value="ACREF/ENVCD OPERON REPRESSOR-RELATED"/>
    <property type="match status" value="1"/>
</dbReference>
<proteinExistence type="predicted"/>